<proteinExistence type="predicted"/>
<sequence>MEENNIKQIVKDEIRKYMKSGAFTDRKLTDTPTDALSVVNRKYVTSNGTSFPASPVTGQYFFSSVLSKPSWYNGKNWVDPTASIIG</sequence>
<gene>
    <name evidence="2" type="ORF">MM415A00136_0008</name>
    <name evidence="1" type="ORF">MM415B00397_0023</name>
</gene>
<reference evidence="1" key="1">
    <citation type="submission" date="2020-03" db="EMBL/GenBank/DDBJ databases">
        <title>The deep terrestrial virosphere.</title>
        <authorList>
            <person name="Holmfeldt K."/>
            <person name="Nilsson E."/>
            <person name="Simone D."/>
            <person name="Lopez-Fernandez M."/>
            <person name="Wu X."/>
            <person name="de Brujin I."/>
            <person name="Lundin D."/>
            <person name="Andersson A."/>
            <person name="Bertilsson S."/>
            <person name="Dopson M."/>
        </authorList>
    </citation>
    <scope>NUCLEOTIDE SEQUENCE</scope>
    <source>
        <strain evidence="2">MM415A00136</strain>
        <strain evidence="1">MM415B00397</strain>
    </source>
</reference>
<accession>A0A6M3J8U0</accession>
<evidence type="ECO:0000313" key="1">
    <source>
        <dbReference type="EMBL" id="QJA65411.1"/>
    </source>
</evidence>
<name>A0A6M3J8U0_9ZZZZ</name>
<dbReference type="EMBL" id="MT145195">
    <property type="protein sequence ID" value="QJI05126.1"/>
    <property type="molecule type" value="Genomic_DNA"/>
</dbReference>
<dbReference type="AlphaFoldDB" id="A0A6M3J8U0"/>
<organism evidence="1">
    <name type="scientific">viral metagenome</name>
    <dbReference type="NCBI Taxonomy" id="1070528"/>
    <lineage>
        <taxon>unclassified sequences</taxon>
        <taxon>metagenomes</taxon>
        <taxon>organismal metagenomes</taxon>
    </lineage>
</organism>
<evidence type="ECO:0000313" key="2">
    <source>
        <dbReference type="EMBL" id="QJI05126.1"/>
    </source>
</evidence>
<protein>
    <submittedName>
        <fullName evidence="1">Putative structural protein</fullName>
    </submittedName>
</protein>
<dbReference type="EMBL" id="MT141538">
    <property type="protein sequence ID" value="QJA65411.1"/>
    <property type="molecule type" value="Genomic_DNA"/>
</dbReference>